<name>A0AAN7HPZ9_9PEZI</name>
<comment type="caution">
    <text evidence="8">The sequence shown here is derived from an EMBL/GenBank/DDBJ whole genome shotgun (WGS) entry which is preliminary data.</text>
</comment>
<sequence length="238" mass="26659">MLAALAIQLAAACIAQLRLPYVYMLEDVSNRSIPMPPTFLDDVPKALHGIFIQGILSITGVHAVKLSFLLFFRRLGRQMPKYMIFWWFVAFVTLASYAVSIALVEYKCMLSSLDVVFFECTANGETARQWTYMIAYCTIDAASDVLILFLPVVILWQVRLTIRKKLVLGAIFSLTLVTVAVTIIRGTIYEGKVATDGSQTQNIAWAWFWLSIEFITGKPAATLSSPQILSHLPRKTLN</sequence>
<proteinExistence type="inferred from homology"/>
<feature type="transmembrane region" description="Helical" evidence="6">
    <location>
        <begin position="133"/>
        <end position="154"/>
    </location>
</feature>
<dbReference type="InterPro" id="IPR052337">
    <property type="entry name" value="SAT4-like"/>
</dbReference>
<dbReference type="InterPro" id="IPR049326">
    <property type="entry name" value="Rhodopsin_dom_fungi"/>
</dbReference>
<reference evidence="8" key="2">
    <citation type="submission" date="2023-05" db="EMBL/GenBank/DDBJ databases">
        <authorList>
            <consortium name="Lawrence Berkeley National Laboratory"/>
            <person name="Steindorff A."/>
            <person name="Hensen N."/>
            <person name="Bonometti L."/>
            <person name="Westerberg I."/>
            <person name="Brannstrom I.O."/>
            <person name="Guillou S."/>
            <person name="Cros-Aarteil S."/>
            <person name="Calhoun S."/>
            <person name="Haridas S."/>
            <person name="Kuo A."/>
            <person name="Mondo S."/>
            <person name="Pangilinan J."/>
            <person name="Riley R."/>
            <person name="Labutti K."/>
            <person name="Andreopoulos B."/>
            <person name="Lipzen A."/>
            <person name="Chen C."/>
            <person name="Yanf M."/>
            <person name="Daum C."/>
            <person name="Ng V."/>
            <person name="Clum A."/>
            <person name="Ohm R."/>
            <person name="Martin F."/>
            <person name="Silar P."/>
            <person name="Natvig D."/>
            <person name="Lalanne C."/>
            <person name="Gautier V."/>
            <person name="Ament-Velasquez S.L."/>
            <person name="Kruys A."/>
            <person name="Hutchinson M.I."/>
            <person name="Powell A.J."/>
            <person name="Barry K."/>
            <person name="Miller A.N."/>
            <person name="Grigoriev I.V."/>
            <person name="Debuchy R."/>
            <person name="Gladieux P."/>
            <person name="Thoren M.H."/>
            <person name="Johannesson H."/>
        </authorList>
    </citation>
    <scope>NUCLEOTIDE SEQUENCE</scope>
    <source>
        <strain evidence="8">CBS 359.72</strain>
    </source>
</reference>
<feature type="transmembrane region" description="Helical" evidence="6">
    <location>
        <begin position="84"/>
        <end position="104"/>
    </location>
</feature>
<keyword evidence="3 6" id="KW-1133">Transmembrane helix</keyword>
<evidence type="ECO:0000259" key="7">
    <source>
        <dbReference type="Pfam" id="PF20684"/>
    </source>
</evidence>
<dbReference type="EMBL" id="MU857657">
    <property type="protein sequence ID" value="KAK4247234.1"/>
    <property type="molecule type" value="Genomic_DNA"/>
</dbReference>
<dbReference type="PANTHER" id="PTHR33048:SF47">
    <property type="entry name" value="INTEGRAL MEMBRANE PROTEIN-RELATED"/>
    <property type="match status" value="1"/>
</dbReference>
<evidence type="ECO:0000256" key="3">
    <source>
        <dbReference type="ARBA" id="ARBA00022989"/>
    </source>
</evidence>
<evidence type="ECO:0000256" key="2">
    <source>
        <dbReference type="ARBA" id="ARBA00022692"/>
    </source>
</evidence>
<comment type="similarity">
    <text evidence="5">Belongs to the SAT4 family.</text>
</comment>
<keyword evidence="4 6" id="KW-0472">Membrane</keyword>
<evidence type="ECO:0000256" key="1">
    <source>
        <dbReference type="ARBA" id="ARBA00004141"/>
    </source>
</evidence>
<evidence type="ECO:0000313" key="8">
    <source>
        <dbReference type="EMBL" id="KAK4247234.1"/>
    </source>
</evidence>
<accession>A0AAN7HPZ9</accession>
<evidence type="ECO:0000313" key="9">
    <source>
        <dbReference type="Proteomes" id="UP001303647"/>
    </source>
</evidence>
<dbReference type="Pfam" id="PF20684">
    <property type="entry name" value="Fung_rhodopsin"/>
    <property type="match status" value="1"/>
</dbReference>
<dbReference type="PANTHER" id="PTHR33048">
    <property type="entry name" value="PTH11-LIKE INTEGRAL MEMBRANE PROTEIN (AFU_ORTHOLOGUE AFUA_5G11245)"/>
    <property type="match status" value="1"/>
</dbReference>
<feature type="transmembrane region" description="Helical" evidence="6">
    <location>
        <begin position="166"/>
        <end position="188"/>
    </location>
</feature>
<gene>
    <name evidence="8" type="ORF">C7999DRAFT_14670</name>
</gene>
<dbReference type="AlphaFoldDB" id="A0AAN7HPZ9"/>
<reference evidence="8" key="1">
    <citation type="journal article" date="2023" name="Mol. Phylogenet. Evol.">
        <title>Genome-scale phylogeny and comparative genomics of the fungal order Sordariales.</title>
        <authorList>
            <person name="Hensen N."/>
            <person name="Bonometti L."/>
            <person name="Westerberg I."/>
            <person name="Brannstrom I.O."/>
            <person name="Guillou S."/>
            <person name="Cros-Aarteil S."/>
            <person name="Calhoun S."/>
            <person name="Haridas S."/>
            <person name="Kuo A."/>
            <person name="Mondo S."/>
            <person name="Pangilinan J."/>
            <person name="Riley R."/>
            <person name="LaButti K."/>
            <person name="Andreopoulos B."/>
            <person name="Lipzen A."/>
            <person name="Chen C."/>
            <person name="Yan M."/>
            <person name="Daum C."/>
            <person name="Ng V."/>
            <person name="Clum A."/>
            <person name="Steindorff A."/>
            <person name="Ohm R.A."/>
            <person name="Martin F."/>
            <person name="Silar P."/>
            <person name="Natvig D.O."/>
            <person name="Lalanne C."/>
            <person name="Gautier V."/>
            <person name="Ament-Velasquez S.L."/>
            <person name="Kruys A."/>
            <person name="Hutchinson M.I."/>
            <person name="Powell A.J."/>
            <person name="Barry K."/>
            <person name="Miller A.N."/>
            <person name="Grigoriev I.V."/>
            <person name="Debuchy R."/>
            <person name="Gladieux P."/>
            <person name="Hiltunen Thoren M."/>
            <person name="Johannesson H."/>
        </authorList>
    </citation>
    <scope>NUCLEOTIDE SEQUENCE</scope>
    <source>
        <strain evidence="8">CBS 359.72</strain>
    </source>
</reference>
<evidence type="ECO:0000256" key="5">
    <source>
        <dbReference type="ARBA" id="ARBA00038359"/>
    </source>
</evidence>
<feature type="domain" description="Rhodopsin" evidence="7">
    <location>
        <begin position="43"/>
        <end position="223"/>
    </location>
</feature>
<evidence type="ECO:0000256" key="6">
    <source>
        <dbReference type="SAM" id="Phobius"/>
    </source>
</evidence>
<dbReference type="Proteomes" id="UP001303647">
    <property type="component" value="Unassembled WGS sequence"/>
</dbReference>
<keyword evidence="9" id="KW-1185">Reference proteome</keyword>
<organism evidence="8 9">
    <name type="scientific">Corynascus novoguineensis</name>
    <dbReference type="NCBI Taxonomy" id="1126955"/>
    <lineage>
        <taxon>Eukaryota</taxon>
        <taxon>Fungi</taxon>
        <taxon>Dikarya</taxon>
        <taxon>Ascomycota</taxon>
        <taxon>Pezizomycotina</taxon>
        <taxon>Sordariomycetes</taxon>
        <taxon>Sordariomycetidae</taxon>
        <taxon>Sordariales</taxon>
        <taxon>Chaetomiaceae</taxon>
        <taxon>Corynascus</taxon>
    </lineage>
</organism>
<dbReference type="GO" id="GO:0016020">
    <property type="term" value="C:membrane"/>
    <property type="evidence" value="ECO:0007669"/>
    <property type="project" value="UniProtKB-SubCell"/>
</dbReference>
<feature type="transmembrane region" description="Helical" evidence="6">
    <location>
        <begin position="50"/>
        <end position="72"/>
    </location>
</feature>
<protein>
    <recommendedName>
        <fullName evidence="7">Rhodopsin domain-containing protein</fullName>
    </recommendedName>
</protein>
<evidence type="ECO:0000256" key="4">
    <source>
        <dbReference type="ARBA" id="ARBA00023136"/>
    </source>
</evidence>
<keyword evidence="2 6" id="KW-0812">Transmembrane</keyword>
<comment type="subcellular location">
    <subcellularLocation>
        <location evidence="1">Membrane</location>
        <topology evidence="1">Multi-pass membrane protein</topology>
    </subcellularLocation>
</comment>